<reference evidence="2" key="1">
    <citation type="journal article" date="2012" name="PLoS Genet.">
        <title>The genomes of the fungal plant pathogens Cladosporium fulvum and Dothistroma septosporum reveal adaptation to different hosts and lifestyles but also signatures of common ancestry.</title>
        <authorList>
            <person name="de Wit P.J.G.M."/>
            <person name="van der Burgt A."/>
            <person name="Oekmen B."/>
            <person name="Stergiopoulos I."/>
            <person name="Abd-Elsalam K.A."/>
            <person name="Aerts A.L."/>
            <person name="Bahkali A.H."/>
            <person name="Beenen H.G."/>
            <person name="Chettri P."/>
            <person name="Cox M.P."/>
            <person name="Datema E."/>
            <person name="de Vries R.P."/>
            <person name="Dhillon B."/>
            <person name="Ganley A.R."/>
            <person name="Griffiths S.A."/>
            <person name="Guo Y."/>
            <person name="Hamelin R.C."/>
            <person name="Henrissat B."/>
            <person name="Kabir M.S."/>
            <person name="Jashni M.K."/>
            <person name="Kema G."/>
            <person name="Klaubauf S."/>
            <person name="Lapidus A."/>
            <person name="Levasseur A."/>
            <person name="Lindquist E."/>
            <person name="Mehrabi R."/>
            <person name="Ohm R.A."/>
            <person name="Owen T.J."/>
            <person name="Salamov A."/>
            <person name="Schwelm A."/>
            <person name="Schijlen E."/>
            <person name="Sun H."/>
            <person name="van den Burg H.A."/>
            <person name="van Ham R.C.H.J."/>
            <person name="Zhang S."/>
            <person name="Goodwin S.B."/>
            <person name="Grigoriev I.V."/>
            <person name="Collemare J."/>
            <person name="Bradshaw R.E."/>
        </authorList>
    </citation>
    <scope>NUCLEOTIDE SEQUENCE [LARGE SCALE GENOMIC DNA]</scope>
    <source>
        <strain evidence="2">NZE10 / CBS 128990</strain>
    </source>
</reference>
<dbReference type="Proteomes" id="UP000016933">
    <property type="component" value="Unassembled WGS sequence"/>
</dbReference>
<dbReference type="InterPro" id="IPR023393">
    <property type="entry name" value="START-like_dom_sf"/>
</dbReference>
<evidence type="ECO:0000313" key="1">
    <source>
        <dbReference type="EMBL" id="EME38057.1"/>
    </source>
</evidence>
<dbReference type="HOGENOM" id="CLU_069867_0_2_1"/>
<dbReference type="OMA" id="VYVVRWM"/>
<keyword evidence="2" id="KW-1185">Reference proteome</keyword>
<name>M2WHI5_DOTSN</name>
<dbReference type="Gene3D" id="3.30.530.20">
    <property type="match status" value="1"/>
</dbReference>
<dbReference type="AlphaFoldDB" id="M2WHI5"/>
<gene>
    <name evidence="1" type="ORF">DOTSEDRAFT_57656</name>
</gene>
<organism evidence="1 2">
    <name type="scientific">Dothistroma septosporum (strain NZE10 / CBS 128990)</name>
    <name type="common">Red band needle blight fungus</name>
    <name type="synonym">Mycosphaerella pini</name>
    <dbReference type="NCBI Taxonomy" id="675120"/>
    <lineage>
        <taxon>Eukaryota</taxon>
        <taxon>Fungi</taxon>
        <taxon>Dikarya</taxon>
        <taxon>Ascomycota</taxon>
        <taxon>Pezizomycotina</taxon>
        <taxon>Dothideomycetes</taxon>
        <taxon>Dothideomycetidae</taxon>
        <taxon>Mycosphaerellales</taxon>
        <taxon>Mycosphaerellaceae</taxon>
        <taxon>Dothistroma</taxon>
    </lineage>
</organism>
<sequence>MASSTITIWPPAAGLCSPTVPRQDAVFQSSGTCRINAPAALVFENVLRLDKYENWNSFVPEARIVSNRSSRPGPDLTPDEQAAEAVDDNFSHMKKGAIMHFFVIMNSAKPKNTTQTELQVTDISTPDKPSDYLDAEALKDPAYTSDLSKVYRISWKSHGGFVSRGLKTERFHEIIVLGENECELRTWEVYGGVLAHTVKWMYQKTLNAKFQLWADDLRKYSEQNAAQTGHA</sequence>
<dbReference type="eggNOG" id="ENOG502S6PP">
    <property type="taxonomic scope" value="Eukaryota"/>
</dbReference>
<accession>M2WHI5</accession>
<proteinExistence type="predicted"/>
<reference evidence="1 2" key="2">
    <citation type="journal article" date="2012" name="PLoS Pathog.">
        <title>Diverse lifestyles and strategies of plant pathogenesis encoded in the genomes of eighteen Dothideomycetes fungi.</title>
        <authorList>
            <person name="Ohm R.A."/>
            <person name="Feau N."/>
            <person name="Henrissat B."/>
            <person name="Schoch C.L."/>
            <person name="Horwitz B.A."/>
            <person name="Barry K.W."/>
            <person name="Condon B.J."/>
            <person name="Copeland A.C."/>
            <person name="Dhillon B."/>
            <person name="Glaser F."/>
            <person name="Hesse C.N."/>
            <person name="Kosti I."/>
            <person name="LaButti K."/>
            <person name="Lindquist E.A."/>
            <person name="Lucas S."/>
            <person name="Salamov A.A."/>
            <person name="Bradshaw R.E."/>
            <person name="Ciuffetti L."/>
            <person name="Hamelin R.C."/>
            <person name="Kema G.H.J."/>
            <person name="Lawrence C."/>
            <person name="Scott J.A."/>
            <person name="Spatafora J.W."/>
            <person name="Turgeon B.G."/>
            <person name="de Wit P.J.G.M."/>
            <person name="Zhong S."/>
            <person name="Goodwin S.B."/>
            <person name="Grigoriev I.V."/>
        </authorList>
    </citation>
    <scope>NUCLEOTIDE SEQUENCE [LARGE SCALE GENOMIC DNA]</scope>
    <source>
        <strain evidence="2">NZE10 / CBS 128990</strain>
    </source>
</reference>
<protein>
    <recommendedName>
        <fullName evidence="3">Coenzyme Q-binding protein COQ10 START domain-containing protein</fullName>
    </recommendedName>
</protein>
<evidence type="ECO:0000313" key="2">
    <source>
        <dbReference type="Proteomes" id="UP000016933"/>
    </source>
</evidence>
<dbReference type="SUPFAM" id="SSF55961">
    <property type="entry name" value="Bet v1-like"/>
    <property type="match status" value="1"/>
</dbReference>
<evidence type="ECO:0008006" key="3">
    <source>
        <dbReference type="Google" id="ProtNLM"/>
    </source>
</evidence>
<dbReference type="CDD" id="cd07822">
    <property type="entry name" value="SRPBCC_4"/>
    <property type="match status" value="1"/>
</dbReference>
<dbReference type="EMBL" id="KB446548">
    <property type="protein sequence ID" value="EME38057.1"/>
    <property type="molecule type" value="Genomic_DNA"/>
</dbReference>
<dbReference type="OrthoDB" id="509124at2759"/>